<reference evidence="2 3" key="1">
    <citation type="journal article" date="2014" name="Appl. Environ. Microbiol.">
        <title>Insights into the Microbial Degradation of Rubber and Gutta-Percha by Analysis of the Complete Genome of Nocardia nova SH22a.</title>
        <authorList>
            <person name="Luo Q."/>
            <person name="Hiessl S."/>
            <person name="Poehlein A."/>
            <person name="Daniel R."/>
            <person name="Steinbuchel A."/>
        </authorList>
    </citation>
    <scope>NUCLEOTIDE SEQUENCE [LARGE SCALE GENOMIC DNA]</scope>
    <source>
        <strain evidence="2">SH22a</strain>
    </source>
</reference>
<keyword evidence="1" id="KW-0812">Transmembrane</keyword>
<dbReference type="PATRIC" id="fig|1415166.3.peg.2263"/>
<evidence type="ECO:0000313" key="3">
    <source>
        <dbReference type="Proteomes" id="UP000019150"/>
    </source>
</evidence>
<accession>W5TIG6</accession>
<feature type="transmembrane region" description="Helical" evidence="1">
    <location>
        <begin position="487"/>
        <end position="507"/>
    </location>
</feature>
<feature type="transmembrane region" description="Helical" evidence="1">
    <location>
        <begin position="513"/>
        <end position="534"/>
    </location>
</feature>
<feature type="transmembrane region" description="Helical" evidence="1">
    <location>
        <begin position="646"/>
        <end position="668"/>
    </location>
</feature>
<feature type="transmembrane region" description="Helical" evidence="1">
    <location>
        <begin position="680"/>
        <end position="702"/>
    </location>
</feature>
<feature type="transmembrane region" description="Helical" evidence="1">
    <location>
        <begin position="21"/>
        <end position="43"/>
    </location>
</feature>
<dbReference type="eggNOG" id="ENOG50324SU">
    <property type="taxonomic scope" value="Bacteria"/>
</dbReference>
<keyword evidence="3" id="KW-1185">Reference proteome</keyword>
<protein>
    <submittedName>
        <fullName evidence="2">Uncharacterized protein</fullName>
    </submittedName>
</protein>
<dbReference type="RefSeq" id="WP_148306807.1">
    <property type="nucleotide sequence ID" value="NZ_CP006850.1"/>
</dbReference>
<name>W5TIG6_9NOCA</name>
<dbReference type="AlphaFoldDB" id="W5TIG6"/>
<organism evidence="2 3">
    <name type="scientific">Nocardia nova SH22a</name>
    <dbReference type="NCBI Taxonomy" id="1415166"/>
    <lineage>
        <taxon>Bacteria</taxon>
        <taxon>Bacillati</taxon>
        <taxon>Actinomycetota</taxon>
        <taxon>Actinomycetes</taxon>
        <taxon>Mycobacteriales</taxon>
        <taxon>Nocardiaceae</taxon>
        <taxon>Nocardia</taxon>
    </lineage>
</organism>
<gene>
    <name evidence="2" type="ORF">NONO_c22230</name>
</gene>
<dbReference type="EMBL" id="CP006850">
    <property type="protein sequence ID" value="AHH17021.1"/>
    <property type="molecule type" value="Genomic_DNA"/>
</dbReference>
<dbReference type="OrthoDB" id="7107981at2"/>
<dbReference type="HOGENOM" id="CLU_362407_0_0_11"/>
<keyword evidence="1" id="KW-0472">Membrane</keyword>
<evidence type="ECO:0000256" key="1">
    <source>
        <dbReference type="SAM" id="Phobius"/>
    </source>
</evidence>
<dbReference type="KEGG" id="nno:NONO_c22230"/>
<sequence>MGGRRSRFFRSRGISALLLRVWAAIGFRGLFLLLFTVVTALWFPLPGPRPQIVTLPLMFVLIVLLWGRQRRPRKVPLWDRVVGPLVRSDEEYCVILRPFGEDGKTIFTAPLTGPLGMYSILRPAFTLEQVIAVQAQSALEMKTYALVDHHQVLAPPGPEWMRTPPTRDEWRRPVEALLRRAHSIVLVFPAGQSIRESLKWEISRITALGIQSRVIINIAANDQHAHEHACTTLAAFRSAAGRVDELTAADIKYFRDRLSTRASLAKFVSEPGREPGLLQWSAPKGTAAVVIGPALEEAFAAIEREMAGTDFAARYPSPIPDLPEVEPVRRLGRKWRAPEPPAVPTRRAVHEVLPDPKDVNGDIVVTVVRGIFQPPVDAGTWSETTDLLIEGGVVADRSQVHFREFRRAPARFRSPAANAHALAADLGRAIVRHPSGHHVVCSSDLAGNSVLLALRGPGLAARITGSVHVDPVFLDGSDDGTRRRRKVANGLAVLVLIVFVVAVLRAVTIGQAMWLTIVALPVLTFCAGLMYLLVRRRWAAFTVRLRDSYRLPEQLDTPLLIIGTGAAVRRRCLGVVLGIDRAVYARVAAIDTWHRGVFAEGARAWDRILVVAALGGGLGTASYFAVELARSADLVSSSTVAGKLLITIPIVLWAVGFLAVLSWLSAWNGTEYRAFDPMTAIIEIAGAALMLIATVAQTILLLPFGPWTAFGAVELDIGAGAVPAGAGDVHRVELSAGRVRRSGKRTGTVLSTELAHHLGDMVRADRYERAR</sequence>
<keyword evidence="1" id="KW-1133">Transmembrane helix</keyword>
<evidence type="ECO:0000313" key="2">
    <source>
        <dbReference type="EMBL" id="AHH17021.1"/>
    </source>
</evidence>
<dbReference type="Proteomes" id="UP000019150">
    <property type="component" value="Chromosome"/>
</dbReference>
<proteinExistence type="predicted"/>
<feature type="transmembrane region" description="Helical" evidence="1">
    <location>
        <begin position="608"/>
        <end position="626"/>
    </location>
</feature>
<feature type="transmembrane region" description="Helical" evidence="1">
    <location>
        <begin position="49"/>
        <end position="67"/>
    </location>
</feature>